<feature type="compositionally biased region" description="Basic and acidic residues" evidence="1">
    <location>
        <begin position="192"/>
        <end position="208"/>
    </location>
</feature>
<dbReference type="eggNOG" id="ENOG502QPHY">
    <property type="taxonomic scope" value="Eukaryota"/>
</dbReference>
<reference evidence="3 4" key="3">
    <citation type="journal article" date="2013" name="Genome Biol.">
        <title>Assembly of a phased diploid Candida albicans genome facilitates allele-specific measurements and provides a simple model for repeat and indel structure.</title>
        <authorList>
            <person name="Muzzey D."/>
            <person name="Schwartz K."/>
            <person name="Weissman J.S."/>
            <person name="Sherlock G."/>
        </authorList>
    </citation>
    <scope>NUCLEOTIDE SEQUENCE [LARGE SCALE GENOMIC DNA]</scope>
    <source>
        <strain evidence="4">SC5314 / ATCC MYA-2876</strain>
    </source>
</reference>
<dbReference type="GeneID" id="3636561"/>
<dbReference type="CGD" id="CAL0000201534">
    <property type="gene designation" value="PAL1"/>
</dbReference>
<evidence type="ECO:0000313" key="2">
    <source>
        <dbReference type="CGD" id="CAL0000201534"/>
    </source>
</evidence>
<dbReference type="FunCoup" id="A0A1D8PJA9">
    <property type="interactions" value="241"/>
</dbReference>
<dbReference type="GO" id="GO:0030447">
    <property type="term" value="P:filamentous growth"/>
    <property type="evidence" value="ECO:0000315"/>
    <property type="project" value="CGD"/>
</dbReference>
<dbReference type="GO" id="GO:0005737">
    <property type="term" value="C:cytoplasm"/>
    <property type="evidence" value="ECO:0000318"/>
    <property type="project" value="GO_Central"/>
</dbReference>
<sequence>MYQQPSNHSYSSTDSLRWSSNNPFRQASISQTQPRNNFDEWVDKNKQLLDLSSDEEVEEEEHGAAIGFHQSTESFGKPSAFPPTPVRADSDSSINYARMSKNPFASALSQSEDKPRAQTPTHSSRAPPRPPKPSQKQPPPPSYEEAAGPEAAKKSYPREKEGRSEDSRERRRENSRSGHSRENGHSSHSRSYGREHGRGSDRDKDRERRSHRSKKSPSKKKSDPVKPKNLDTIDKLDVTGFVGFHHDGPFDACAPHRNIKKEKAPVMAFPIDGPNNSIAGGTNMTKDDQLNLAFGNYHEETPVIKTNRTQNDPTSSIYTPKQNPSVINFDSNTNSTPIHGSTTAGLGSTTFLDGAPAPKGDELLNPNAGVGRKKSIVQRLRKNSGSESNSRRSSNEGLQPPSPPYQEPRRGSLNTLELDNDDNELKPPGNSFIRRVRSLKVRK</sequence>
<feature type="compositionally biased region" description="Basic and acidic residues" evidence="1">
    <location>
        <begin position="37"/>
        <end position="47"/>
    </location>
</feature>
<feature type="compositionally biased region" description="Basic residues" evidence="1">
    <location>
        <begin position="209"/>
        <end position="219"/>
    </location>
</feature>
<dbReference type="VEuPathDB" id="FungiDB:C3_01890C_A"/>
<dbReference type="Proteomes" id="UP000000559">
    <property type="component" value="Chromosome 3"/>
</dbReference>
<reference evidence="3 4" key="1">
    <citation type="journal article" date="2004" name="Proc. Natl. Acad. Sci. U.S.A.">
        <title>The diploid genome sequence of Candida albicans.</title>
        <authorList>
            <person name="Jones T."/>
            <person name="Federspiel N.A."/>
            <person name="Chibana H."/>
            <person name="Dungan J."/>
            <person name="Kalman S."/>
            <person name="Magee B.B."/>
            <person name="Newport G."/>
            <person name="Thorstenson Y.R."/>
            <person name="Agabian N."/>
            <person name="Magee P.T."/>
            <person name="Davis R.W."/>
            <person name="Scherer S."/>
        </authorList>
    </citation>
    <scope>NUCLEOTIDE SEQUENCE [LARGE SCALE GENOMIC DNA]</scope>
    <source>
        <strain evidence="4">SC5314 / ATCC MYA-2876</strain>
    </source>
</reference>
<dbReference type="PANTHER" id="PTHR28307">
    <property type="entry name" value="PROTEIN PAL1"/>
    <property type="match status" value="1"/>
</dbReference>
<evidence type="ECO:0000313" key="3">
    <source>
        <dbReference type="EMBL" id="AOW28228.1"/>
    </source>
</evidence>
<feature type="region of interest" description="Disordered" evidence="1">
    <location>
        <begin position="306"/>
        <end position="325"/>
    </location>
</feature>
<feature type="compositionally biased region" description="Polar residues" evidence="1">
    <location>
        <begin position="1"/>
        <end position="36"/>
    </location>
</feature>
<evidence type="ECO:0000256" key="1">
    <source>
        <dbReference type="SAM" id="MobiDB-lite"/>
    </source>
</evidence>
<evidence type="ECO:0000313" key="4">
    <source>
        <dbReference type="Proteomes" id="UP000000559"/>
    </source>
</evidence>
<feature type="compositionally biased region" description="Acidic residues" evidence="1">
    <location>
        <begin position="52"/>
        <end position="61"/>
    </location>
</feature>
<dbReference type="InParanoid" id="A0A1D8PJA9"/>
<dbReference type="EMBL" id="CP017625">
    <property type="protein sequence ID" value="AOW28228.1"/>
    <property type="molecule type" value="Genomic_DNA"/>
</dbReference>
<feature type="compositionally biased region" description="Basic and acidic residues" evidence="1">
    <location>
        <begin position="151"/>
        <end position="185"/>
    </location>
</feature>
<proteinExistence type="predicted"/>
<organism evidence="3 4">
    <name type="scientific">Candida albicans (strain SC5314 / ATCC MYA-2876)</name>
    <name type="common">Yeast</name>
    <dbReference type="NCBI Taxonomy" id="237561"/>
    <lineage>
        <taxon>Eukaryota</taxon>
        <taxon>Fungi</taxon>
        <taxon>Dikarya</taxon>
        <taxon>Ascomycota</taxon>
        <taxon>Saccharomycotina</taxon>
        <taxon>Pichiomycetes</taxon>
        <taxon>Debaryomycetaceae</taxon>
        <taxon>Candida/Lodderomyces clade</taxon>
        <taxon>Candida</taxon>
    </lineage>
</organism>
<protein>
    <submittedName>
        <fullName evidence="3">Uncharacterized protein</fullName>
    </submittedName>
</protein>
<feature type="compositionally biased region" description="Basic residues" evidence="1">
    <location>
        <begin position="371"/>
        <end position="382"/>
    </location>
</feature>
<keyword evidence="4" id="KW-1185">Reference proteome</keyword>
<feature type="compositionally biased region" description="Pro residues" evidence="1">
    <location>
        <begin position="127"/>
        <end position="142"/>
    </location>
</feature>
<dbReference type="InterPro" id="IPR013226">
    <property type="entry name" value="Pal1"/>
</dbReference>
<feature type="region of interest" description="Disordered" evidence="1">
    <location>
        <begin position="1"/>
        <end position="231"/>
    </location>
</feature>
<dbReference type="AlphaFoldDB" id="A0A1D8PJA9"/>
<feature type="compositionally biased region" description="Basic and acidic residues" evidence="1">
    <location>
        <begin position="220"/>
        <end position="231"/>
    </location>
</feature>
<feature type="region of interest" description="Disordered" evidence="1">
    <location>
        <begin position="331"/>
        <end position="443"/>
    </location>
</feature>
<name>A0A1D8PJA9_CANAL</name>
<dbReference type="PANTHER" id="PTHR28307:SF2">
    <property type="entry name" value="PROTEIN PAL1"/>
    <property type="match status" value="1"/>
</dbReference>
<reference evidence="3 4" key="2">
    <citation type="journal article" date="2007" name="Genome Biol.">
        <title>Assembly of the Candida albicans genome into sixteen supercontigs aligned on the eight chromosomes.</title>
        <authorList>
            <person name="van het Hoog M."/>
            <person name="Rast T.J."/>
            <person name="Martchenko M."/>
            <person name="Grindle S."/>
            <person name="Dignard D."/>
            <person name="Hogues H."/>
            <person name="Cuomo C."/>
            <person name="Berriman M."/>
            <person name="Scherer S."/>
            <person name="Magee B.B."/>
            <person name="Whiteway M."/>
            <person name="Chibana H."/>
            <person name="Nantel A."/>
            <person name="Magee P.T."/>
        </authorList>
    </citation>
    <scope>GENOME REANNOTATION</scope>
    <source>
        <strain evidence="4">SC5314 / ATCC MYA-2876</strain>
    </source>
</reference>
<dbReference type="KEGG" id="cal:CAALFM_C301890CA"/>
<feature type="compositionally biased region" description="Basic residues" evidence="1">
    <location>
        <begin position="434"/>
        <end position="443"/>
    </location>
</feature>
<dbReference type="RefSeq" id="XP_019330834.1">
    <property type="nucleotide sequence ID" value="XM_019475289.1"/>
</dbReference>
<dbReference type="OrthoDB" id="5352132at2759"/>
<gene>
    <name evidence="2" type="primary">PAL1</name>
    <name evidence="3" type="ordered locus">CAALFM_C301890CA</name>
    <name evidence="2" type="ordered locus">orf19.9226</name>
</gene>
<accession>A0A1D8PJA9</accession>
<feature type="compositionally biased region" description="Polar residues" evidence="1">
    <location>
        <begin position="331"/>
        <end position="351"/>
    </location>
</feature>
<dbReference type="Pfam" id="PF08316">
    <property type="entry name" value="Pal1"/>
    <property type="match status" value="1"/>
</dbReference>